<sequence length="351" mass="41287">MNPITLFNFPYVVQREIMDSMDLHTIFLLSIASKRMNNLIVSVEKARFTKIKYILMNISYTMRIEAVRKLPSPRPQDLVLIYNNYLTNNPDRVFSRTILESIQNHSYSLFGNDKEYQVNVCMYQEFQLPNLKNVSSSYIWKFPTIEGKTLDDFCSLSPNQEFLFVAPEVKGQLDDSSVIYGYKTIQIEEKDAMIVPSILREFRGNQAFLWTSKIENSDIVQFLKRWMLNDGFDNLEVLTIDSKLNSQLFDPNSQLFDPTEIRNSIGLRESNTAITPPIFYFKRRFRSNREELISAESATHFHIVREHDQRVASVMITQRKFFFGVWNLTEEDFIKKFSEMNDELEETKTQN</sequence>
<name>E3M320_CAERE</name>
<dbReference type="PANTHER" id="PTHR21503">
    <property type="entry name" value="F-BOX-CONTAINING HYPOTHETICAL PROTEIN C.ELEGANS"/>
    <property type="match status" value="1"/>
</dbReference>
<dbReference type="InParanoid" id="E3M320"/>
<evidence type="ECO:0000259" key="1">
    <source>
        <dbReference type="PROSITE" id="PS50181"/>
    </source>
</evidence>
<protein>
    <recommendedName>
        <fullName evidence="1">F-box domain-containing protein</fullName>
    </recommendedName>
</protein>
<dbReference type="PANTHER" id="PTHR21503:SF8">
    <property type="entry name" value="F-BOX ASSOCIATED DOMAIN-CONTAINING PROTEIN-RELATED"/>
    <property type="match status" value="1"/>
</dbReference>
<dbReference type="Proteomes" id="UP000008281">
    <property type="component" value="Unassembled WGS sequence"/>
</dbReference>
<dbReference type="EMBL" id="DS268423">
    <property type="protein sequence ID" value="EFO90594.1"/>
    <property type="molecule type" value="Genomic_DNA"/>
</dbReference>
<keyword evidence="3" id="KW-1185">Reference proteome</keyword>
<reference evidence="2" key="1">
    <citation type="submission" date="2007-07" db="EMBL/GenBank/DDBJ databases">
        <title>PCAP assembly of the Caenorhabditis remanei genome.</title>
        <authorList>
            <consortium name="The Caenorhabditis remanei Sequencing Consortium"/>
            <person name="Wilson R.K."/>
        </authorList>
    </citation>
    <scope>NUCLEOTIDE SEQUENCE [LARGE SCALE GENOMIC DNA]</scope>
    <source>
        <strain evidence="2">PB4641</strain>
    </source>
</reference>
<proteinExistence type="predicted"/>
<organism evidence="3">
    <name type="scientific">Caenorhabditis remanei</name>
    <name type="common">Caenorhabditis vulgaris</name>
    <dbReference type="NCBI Taxonomy" id="31234"/>
    <lineage>
        <taxon>Eukaryota</taxon>
        <taxon>Metazoa</taxon>
        <taxon>Ecdysozoa</taxon>
        <taxon>Nematoda</taxon>
        <taxon>Chromadorea</taxon>
        <taxon>Rhabditida</taxon>
        <taxon>Rhabditina</taxon>
        <taxon>Rhabditomorpha</taxon>
        <taxon>Rhabditoidea</taxon>
        <taxon>Rhabditidae</taxon>
        <taxon>Peloderinae</taxon>
        <taxon>Caenorhabditis</taxon>
    </lineage>
</organism>
<evidence type="ECO:0000313" key="3">
    <source>
        <dbReference type="Proteomes" id="UP000008281"/>
    </source>
</evidence>
<evidence type="ECO:0000313" key="2">
    <source>
        <dbReference type="EMBL" id="EFO90594.1"/>
    </source>
</evidence>
<dbReference type="HOGENOM" id="CLU_040220_3_1_1"/>
<gene>
    <name evidence="2" type="ORF">CRE_08206</name>
</gene>
<accession>E3M320</accession>
<dbReference type="InterPro" id="IPR001810">
    <property type="entry name" value="F-box_dom"/>
</dbReference>
<feature type="domain" description="F-box" evidence="1">
    <location>
        <begin position="3"/>
        <end position="51"/>
    </location>
</feature>
<dbReference type="Pfam" id="PF00646">
    <property type="entry name" value="F-box"/>
    <property type="match status" value="1"/>
</dbReference>
<dbReference type="AlphaFoldDB" id="E3M320"/>
<dbReference type="PROSITE" id="PS50181">
    <property type="entry name" value="FBOX"/>
    <property type="match status" value="1"/>
</dbReference>